<comment type="caution">
    <text evidence="2">The sequence shown here is derived from an EMBL/GenBank/DDBJ whole genome shotgun (WGS) entry which is preliminary data.</text>
</comment>
<feature type="domain" description="Immunity MXAN-0049 protein" evidence="1">
    <location>
        <begin position="133"/>
        <end position="329"/>
    </location>
</feature>
<sequence>MELNGSVMNIKRMGTIRQAVRMFISRSHRKMRILHILNMNSPICLPSRTRELVFLPIKIIRISNITGSPLLRTVPCDRFLNVLYSILTCGSTKVRLASAQLFSRSAPATMMEATVTEQTAIETSVQAAPHKGKFFLVDASYLGSGRVSGIEIANEEKLIHPGMNVVSSPNGIPDQYPERPHLLHVPDKGGMPRDLEELAGIWILSEPLKQVFEQMDAEAFAFVACDFSLADGSPGPQYYLGNVLRRIDALDETASRVKITLDHNYQTGQDEKLYSLVGGASLVFKQDVVGEAHIFHQERMGAPPVCDRAMFDALSAANFSGLRLRDVADI</sequence>
<reference evidence="2 3" key="1">
    <citation type="submission" date="2018-06" db="EMBL/GenBank/DDBJ databases">
        <title>Genomic Encyclopedia of Type Strains, Phase IV (KMG-IV): sequencing the most valuable type-strain genomes for metagenomic binning, comparative biology and taxonomic classification.</title>
        <authorList>
            <person name="Goeker M."/>
        </authorList>
    </citation>
    <scope>NUCLEOTIDE SEQUENCE [LARGE SCALE GENOMIC DNA]</scope>
    <source>
        <strain evidence="2 3">DSM 25619</strain>
    </source>
</reference>
<proteinExistence type="predicted"/>
<dbReference type="InterPro" id="IPR012433">
    <property type="entry name" value="Imm11"/>
</dbReference>
<gene>
    <name evidence="2" type="ORF">DFR47_107147</name>
</gene>
<evidence type="ECO:0000313" key="3">
    <source>
        <dbReference type="Proteomes" id="UP000252893"/>
    </source>
</evidence>
<evidence type="ECO:0000259" key="1">
    <source>
        <dbReference type="Pfam" id="PF07791"/>
    </source>
</evidence>
<dbReference type="EMBL" id="QNRH01000007">
    <property type="protein sequence ID" value="RBO92248.1"/>
    <property type="molecule type" value="Genomic_DNA"/>
</dbReference>
<dbReference type="Pfam" id="PF07791">
    <property type="entry name" value="Imm11"/>
    <property type="match status" value="1"/>
</dbReference>
<organism evidence="2 3">
    <name type="scientific">Pseudochrobactrum asaccharolyticum</name>
    <dbReference type="NCBI Taxonomy" id="354351"/>
    <lineage>
        <taxon>Bacteria</taxon>
        <taxon>Pseudomonadati</taxon>
        <taxon>Pseudomonadota</taxon>
        <taxon>Alphaproteobacteria</taxon>
        <taxon>Hyphomicrobiales</taxon>
        <taxon>Brucellaceae</taxon>
        <taxon>Pseudochrobactrum</taxon>
    </lineage>
</organism>
<keyword evidence="3" id="KW-1185">Reference proteome</keyword>
<accession>A0A366DSS1</accession>
<dbReference type="Proteomes" id="UP000252893">
    <property type="component" value="Unassembled WGS sequence"/>
</dbReference>
<evidence type="ECO:0000313" key="2">
    <source>
        <dbReference type="EMBL" id="RBO92248.1"/>
    </source>
</evidence>
<name>A0A366DSS1_9HYPH</name>
<dbReference type="AlphaFoldDB" id="A0A366DSS1"/>
<protein>
    <submittedName>
        <fullName evidence="2">Uncharacterized protein DUF1629</fullName>
    </submittedName>
</protein>